<gene>
    <name evidence="2" type="ORF">NUTIK01_19870</name>
</gene>
<evidence type="ECO:0008006" key="4">
    <source>
        <dbReference type="Google" id="ProtNLM"/>
    </source>
</evidence>
<dbReference type="Proteomes" id="UP001187221">
    <property type="component" value="Unassembled WGS sequence"/>
</dbReference>
<protein>
    <recommendedName>
        <fullName evidence="4">Secreted protein</fullName>
    </recommendedName>
</protein>
<evidence type="ECO:0000256" key="1">
    <source>
        <dbReference type="SAM" id="SignalP"/>
    </source>
</evidence>
<feature type="signal peptide" evidence="1">
    <location>
        <begin position="1"/>
        <end position="19"/>
    </location>
</feature>
<name>A0ABQ6P7K6_9SPHN</name>
<sequence length="65" mass="7026">MRLGQFPCMVLSVTRLLCAALPAATLNSAAHQHASGQAAPGKAPEYHFYLRECDLSFQVILAMHA</sequence>
<organism evidence="2 3">
    <name type="scientific">Novosphingobium pituita</name>
    <dbReference type="NCBI Taxonomy" id="3056842"/>
    <lineage>
        <taxon>Bacteria</taxon>
        <taxon>Pseudomonadati</taxon>
        <taxon>Pseudomonadota</taxon>
        <taxon>Alphaproteobacteria</taxon>
        <taxon>Sphingomonadales</taxon>
        <taxon>Sphingomonadaceae</taxon>
        <taxon>Novosphingobium</taxon>
    </lineage>
</organism>
<evidence type="ECO:0000313" key="2">
    <source>
        <dbReference type="EMBL" id="GMM61210.1"/>
    </source>
</evidence>
<feature type="chain" id="PRO_5046693549" description="Secreted protein" evidence="1">
    <location>
        <begin position="20"/>
        <end position="65"/>
    </location>
</feature>
<keyword evidence="3" id="KW-1185">Reference proteome</keyword>
<reference evidence="2 3" key="1">
    <citation type="submission" date="2023-06" db="EMBL/GenBank/DDBJ databases">
        <title>Draft genome sequence of Novosphingobium sp. strain IK01.</title>
        <authorList>
            <person name="Hatamoto M."/>
            <person name="Ikarashi T."/>
            <person name="Yamaguchi T."/>
        </authorList>
    </citation>
    <scope>NUCLEOTIDE SEQUENCE [LARGE SCALE GENOMIC DNA]</scope>
    <source>
        <strain evidence="2 3">IK01</strain>
    </source>
</reference>
<accession>A0ABQ6P7K6</accession>
<keyword evidence="1" id="KW-0732">Signal</keyword>
<comment type="caution">
    <text evidence="2">The sequence shown here is derived from an EMBL/GenBank/DDBJ whole genome shotgun (WGS) entry which is preliminary data.</text>
</comment>
<dbReference type="EMBL" id="BTFW01000001">
    <property type="protein sequence ID" value="GMM61210.1"/>
    <property type="molecule type" value="Genomic_DNA"/>
</dbReference>
<proteinExistence type="predicted"/>
<evidence type="ECO:0000313" key="3">
    <source>
        <dbReference type="Proteomes" id="UP001187221"/>
    </source>
</evidence>